<evidence type="ECO:0000256" key="6">
    <source>
        <dbReference type="ARBA" id="ARBA00023053"/>
    </source>
</evidence>
<comment type="subcellular location">
    <subcellularLocation>
        <location evidence="1 12">Cell membrane</location>
        <topology evidence="1 12">Multi-pass membrane protein</topology>
    </subcellularLocation>
</comment>
<evidence type="ECO:0000256" key="5">
    <source>
        <dbReference type="ARBA" id="ARBA00022989"/>
    </source>
</evidence>
<dbReference type="Pfam" id="PF02537">
    <property type="entry name" value="CRCB"/>
    <property type="match status" value="1"/>
</dbReference>
<evidence type="ECO:0000256" key="4">
    <source>
        <dbReference type="ARBA" id="ARBA00022692"/>
    </source>
</evidence>
<proteinExistence type="inferred from homology"/>
<dbReference type="OrthoDB" id="9806299at2"/>
<evidence type="ECO:0000256" key="3">
    <source>
        <dbReference type="ARBA" id="ARBA00022519"/>
    </source>
</evidence>
<feature type="binding site" evidence="12">
    <location>
        <position position="80"/>
    </location>
    <ligand>
        <name>Na(+)</name>
        <dbReference type="ChEBI" id="CHEBI:29101"/>
        <note>structural</note>
    </ligand>
</feature>
<accession>A0A090MMF4</accession>
<comment type="similarity">
    <text evidence="10 12">Belongs to the fluoride channel Fluc/FEX (TC 1.A.43) family.</text>
</comment>
<protein>
    <recommendedName>
        <fullName evidence="12">Fluoride-specific ion channel FluC</fullName>
    </recommendedName>
</protein>
<keyword evidence="6 12" id="KW-0915">Sodium</keyword>
<evidence type="ECO:0000256" key="11">
    <source>
        <dbReference type="ARBA" id="ARBA00035585"/>
    </source>
</evidence>
<keyword evidence="8 12" id="KW-0472">Membrane</keyword>
<keyword evidence="4 12" id="KW-0812">Transmembrane</keyword>
<dbReference type="PANTHER" id="PTHR28259">
    <property type="entry name" value="FLUORIDE EXPORT PROTEIN 1-RELATED"/>
    <property type="match status" value="1"/>
</dbReference>
<feature type="transmembrane region" description="Helical" evidence="12">
    <location>
        <begin position="102"/>
        <end position="123"/>
    </location>
</feature>
<dbReference type="NCBIfam" id="NF010791">
    <property type="entry name" value="PRK14195.1"/>
    <property type="match status" value="1"/>
</dbReference>
<keyword evidence="7 12" id="KW-0406">Ion transport</keyword>
<dbReference type="InterPro" id="IPR003691">
    <property type="entry name" value="FluC"/>
</dbReference>
<feature type="transmembrane region" description="Helical" evidence="12">
    <location>
        <begin position="66"/>
        <end position="82"/>
    </location>
</feature>
<comment type="activity regulation">
    <text evidence="12">Na(+) is not transported, but it plays an essential structural role and its presence is essential for fluoride channel function.</text>
</comment>
<comment type="function">
    <text evidence="12">Fluoride-specific ion channel. Important for reducing fluoride concentration in the cell, thus reducing its toxicity.</text>
</comment>
<evidence type="ECO:0000256" key="1">
    <source>
        <dbReference type="ARBA" id="ARBA00004651"/>
    </source>
</evidence>
<dbReference type="GO" id="GO:0140114">
    <property type="term" value="P:cellular detoxification of fluoride"/>
    <property type="evidence" value="ECO:0007669"/>
    <property type="project" value="UniProtKB-UniRule"/>
</dbReference>
<dbReference type="PANTHER" id="PTHR28259:SF1">
    <property type="entry name" value="FLUORIDE EXPORT PROTEIN 1-RELATED"/>
    <property type="match status" value="1"/>
</dbReference>
<keyword evidence="12" id="KW-0813">Transport</keyword>
<keyword evidence="3" id="KW-0997">Cell inner membrane</keyword>
<name>A0A090MMF4_AFIFE</name>
<evidence type="ECO:0000256" key="2">
    <source>
        <dbReference type="ARBA" id="ARBA00022475"/>
    </source>
</evidence>
<keyword evidence="2 12" id="KW-1003">Cell membrane</keyword>
<keyword evidence="14" id="KW-1185">Reference proteome</keyword>
<sequence length="127" mass="13582">MNWIFILAVALGGALGSVTRYLVGIGAGRLFGTDFPWGTLIINITGSFVIGLFASLFAIRWNLPQAVRIFLIVGFCGGYTTFSTFSLDSFYLIERGEFAATAAYMVASALLSLGALIGAMHLVRTMA</sequence>
<evidence type="ECO:0000256" key="12">
    <source>
        <dbReference type="HAMAP-Rule" id="MF_00454"/>
    </source>
</evidence>
<dbReference type="GO" id="GO:0046872">
    <property type="term" value="F:metal ion binding"/>
    <property type="evidence" value="ECO:0007669"/>
    <property type="project" value="UniProtKB-KW"/>
</dbReference>
<dbReference type="RefSeq" id="WP_048755745.1">
    <property type="nucleotide sequence ID" value="NZ_CCAZ020000001.1"/>
</dbReference>
<organism evidence="13 14">
    <name type="scientific">Afipia felis</name>
    <name type="common">Cat scratch disease bacillus</name>
    <dbReference type="NCBI Taxonomy" id="1035"/>
    <lineage>
        <taxon>Bacteria</taxon>
        <taxon>Pseudomonadati</taxon>
        <taxon>Pseudomonadota</taxon>
        <taxon>Alphaproteobacteria</taxon>
        <taxon>Hyphomicrobiales</taxon>
        <taxon>Nitrobacteraceae</taxon>
        <taxon>Afipia</taxon>
    </lineage>
</organism>
<evidence type="ECO:0000256" key="10">
    <source>
        <dbReference type="ARBA" id="ARBA00035120"/>
    </source>
</evidence>
<dbReference type="STRING" id="1035.BN961_00853"/>
<dbReference type="HAMAP" id="MF_00454">
    <property type="entry name" value="FluC"/>
    <property type="match status" value="1"/>
</dbReference>
<dbReference type="NCBIfam" id="TIGR00494">
    <property type="entry name" value="crcB"/>
    <property type="match status" value="1"/>
</dbReference>
<feature type="binding site" evidence="12">
    <location>
        <position position="77"/>
    </location>
    <ligand>
        <name>Na(+)</name>
        <dbReference type="ChEBI" id="CHEBI:29101"/>
        <note>structural</note>
    </ligand>
</feature>
<evidence type="ECO:0000256" key="8">
    <source>
        <dbReference type="ARBA" id="ARBA00023136"/>
    </source>
</evidence>
<dbReference type="GO" id="GO:0005886">
    <property type="term" value="C:plasma membrane"/>
    <property type="evidence" value="ECO:0007669"/>
    <property type="project" value="UniProtKB-SubCell"/>
</dbReference>
<dbReference type="EMBL" id="CCAZ020000001">
    <property type="protein sequence ID" value="CEG07462.1"/>
    <property type="molecule type" value="Genomic_DNA"/>
</dbReference>
<dbReference type="Proteomes" id="UP000035762">
    <property type="component" value="Unassembled WGS sequence"/>
</dbReference>
<gene>
    <name evidence="12" type="primary">fluC</name>
    <name evidence="12" type="synonym">crcB</name>
    <name evidence="13" type="ORF">BN961_00853</name>
</gene>
<dbReference type="AlphaFoldDB" id="A0A090MMF4"/>
<evidence type="ECO:0000256" key="9">
    <source>
        <dbReference type="ARBA" id="ARBA00023303"/>
    </source>
</evidence>
<comment type="caution">
    <text evidence="13">The sequence shown here is derived from an EMBL/GenBank/DDBJ whole genome shotgun (WGS) entry which is preliminary data.</text>
</comment>
<dbReference type="GO" id="GO:0062054">
    <property type="term" value="F:fluoride channel activity"/>
    <property type="evidence" value="ECO:0007669"/>
    <property type="project" value="UniProtKB-UniRule"/>
</dbReference>
<keyword evidence="5 12" id="KW-1133">Transmembrane helix</keyword>
<evidence type="ECO:0000256" key="7">
    <source>
        <dbReference type="ARBA" id="ARBA00023065"/>
    </source>
</evidence>
<keyword evidence="9 12" id="KW-0407">Ion channel</keyword>
<comment type="catalytic activity">
    <reaction evidence="11">
        <text>fluoride(in) = fluoride(out)</text>
        <dbReference type="Rhea" id="RHEA:76159"/>
        <dbReference type="ChEBI" id="CHEBI:17051"/>
    </reaction>
    <physiologicalReaction direction="left-to-right" evidence="11">
        <dbReference type="Rhea" id="RHEA:76160"/>
    </physiologicalReaction>
</comment>
<feature type="transmembrane region" description="Helical" evidence="12">
    <location>
        <begin position="40"/>
        <end position="59"/>
    </location>
</feature>
<evidence type="ECO:0000313" key="14">
    <source>
        <dbReference type="Proteomes" id="UP000035762"/>
    </source>
</evidence>
<evidence type="ECO:0000313" key="13">
    <source>
        <dbReference type="EMBL" id="CEG07462.1"/>
    </source>
</evidence>
<reference evidence="13 14" key="1">
    <citation type="journal article" date="2014" name="Genome Announc.">
        <title>Genome Sequence of Afipia felis Strain 76713, Isolated in Hospital Water Using an Amoeba Co-Culture Procedure.</title>
        <authorList>
            <person name="Benamar S."/>
            <person name="La Scola B."/>
            <person name="Croce O."/>
        </authorList>
    </citation>
    <scope>NUCLEOTIDE SEQUENCE [LARGE SCALE GENOMIC DNA]</scope>
    <source>
        <strain evidence="13 14">76713</strain>
    </source>
</reference>
<keyword evidence="12" id="KW-0479">Metal-binding</keyword>